<keyword evidence="7" id="KW-1185">Reference proteome</keyword>
<keyword evidence="6" id="KW-0456">Lyase</keyword>
<comment type="caution">
    <text evidence="6">The sequence shown here is derived from an EMBL/GenBank/DDBJ whole genome shotgun (WGS) entry which is preliminary data.</text>
</comment>
<dbReference type="InterPro" id="IPR017853">
    <property type="entry name" value="GH"/>
</dbReference>
<dbReference type="EC" id="3.2.1.1" evidence="3"/>
<sequence length="552" mass="62613">MKGIKIGLLALLIFASSCKSTETAQKSSSKKPFVWEAANVYFLLTDRFYDGNASKTIYLDRNKETGKLRGFEGGNLKGVIKKMKEGYFEDLGINAIWMTPLVEQIHEGTDEGTGFSYGFHGYWAKDWTRLDPNFGTEADLAELVKLAHSKGIRIILDGVVNHTGPVTPKDPVWPDDWVRTSPQCVYQTYENTISCTLVKNLPDVKTESEANVSLPPALVEKWKKEGRYESEIASLDKFFKETGYPRAPKYYIIKWLADYVLKYGIDGYRADTAKHTEEDVWMALKNSCSSAFEQWKKQNPKDVLDENPFYMIGEVYNYSIHDGRQFKFSDKTVDYFANGFDNLINFSFKGDANKPYEELFSQYNNYLQNQLKGKSVLNYVSSHDDGGPFDKQRKKPYESATKLLLCPGIAQIYYGDETARPLDIPGTQGDATLRSFMNWNDLKENKATQDIYAHWKKLANFRKNHTAVGAGVHQKISSKNGYFFKRTYQKNNIKDVVVVGLDLSEGSKEIPVDSAFAEGTKVRDRYSGQTTVIKNGVAVIDSNFKIVLLEAL</sequence>
<dbReference type="PANTHER" id="PTHR10357">
    <property type="entry name" value="ALPHA-AMYLASE FAMILY MEMBER"/>
    <property type="match status" value="1"/>
</dbReference>
<dbReference type="SMART" id="SM00642">
    <property type="entry name" value="Aamy"/>
    <property type="match status" value="1"/>
</dbReference>
<dbReference type="GO" id="GO:0005975">
    <property type="term" value="P:carbohydrate metabolic process"/>
    <property type="evidence" value="ECO:0007669"/>
    <property type="project" value="InterPro"/>
</dbReference>
<reference evidence="6 7" key="1">
    <citation type="submission" date="2017-07" db="EMBL/GenBank/DDBJ databases">
        <title>Flavobacterium cyanobacteriorum sp. nov., isolated from cyanobacterial aggregates in a eutrophic lake.</title>
        <authorList>
            <person name="Cai H."/>
        </authorList>
    </citation>
    <scope>NUCLEOTIDE SEQUENCE [LARGE SCALE GENOMIC DNA]</scope>
    <source>
        <strain evidence="6 7">TH167</strain>
    </source>
</reference>
<keyword evidence="3" id="KW-0119">Carbohydrate metabolism</keyword>
<accession>A0A255ZNK6</accession>
<dbReference type="OrthoDB" id="9805159at2"/>
<feature type="signal peptide" evidence="4">
    <location>
        <begin position="1"/>
        <end position="20"/>
    </location>
</feature>
<dbReference type="PROSITE" id="PS51257">
    <property type="entry name" value="PROKAR_LIPOPROTEIN"/>
    <property type="match status" value="1"/>
</dbReference>
<dbReference type="GO" id="GO:0004556">
    <property type="term" value="F:alpha-amylase activity"/>
    <property type="evidence" value="ECO:0007669"/>
    <property type="project" value="UniProtKB-UniRule"/>
</dbReference>
<evidence type="ECO:0000256" key="3">
    <source>
        <dbReference type="RuleBase" id="RU361134"/>
    </source>
</evidence>
<evidence type="ECO:0000259" key="5">
    <source>
        <dbReference type="SMART" id="SM00642"/>
    </source>
</evidence>
<evidence type="ECO:0000313" key="7">
    <source>
        <dbReference type="Proteomes" id="UP000216035"/>
    </source>
</evidence>
<feature type="domain" description="Glycosyl hydrolase family 13 catalytic" evidence="5">
    <location>
        <begin position="42"/>
        <end position="462"/>
    </location>
</feature>
<feature type="chain" id="PRO_5012807151" description="Alpha-amylase" evidence="4">
    <location>
        <begin position="21"/>
        <end position="552"/>
    </location>
</feature>
<dbReference type="RefSeq" id="WP_094487046.1">
    <property type="nucleotide sequence ID" value="NZ_NOXX01000215.1"/>
</dbReference>
<dbReference type="Gene3D" id="3.20.20.80">
    <property type="entry name" value="Glycosidases"/>
    <property type="match status" value="1"/>
</dbReference>
<dbReference type="GO" id="GO:0043169">
    <property type="term" value="F:cation binding"/>
    <property type="evidence" value="ECO:0007669"/>
    <property type="project" value="InterPro"/>
</dbReference>
<dbReference type="GO" id="GO:0016829">
    <property type="term" value="F:lyase activity"/>
    <property type="evidence" value="ECO:0007669"/>
    <property type="project" value="UniProtKB-KW"/>
</dbReference>
<keyword evidence="3" id="KW-0326">Glycosidase</keyword>
<dbReference type="AlphaFoldDB" id="A0A255ZNK6"/>
<keyword evidence="3" id="KW-0378">Hydrolase</keyword>
<evidence type="ECO:0000256" key="2">
    <source>
        <dbReference type="RuleBase" id="RU003615"/>
    </source>
</evidence>
<gene>
    <name evidence="6" type="ORF">CHX27_12160</name>
</gene>
<dbReference type="PANTHER" id="PTHR10357:SF209">
    <property type="entry name" value="PERIPLASMIC ALPHA-AMYLASE"/>
    <property type="match status" value="1"/>
</dbReference>
<comment type="catalytic activity">
    <reaction evidence="3">
        <text>Endohydrolysis of (1-&gt;4)-alpha-D-glucosidic linkages in polysaccharides containing three or more (1-&gt;4)-alpha-linked D-glucose units.</text>
        <dbReference type="EC" id="3.2.1.1"/>
    </reaction>
</comment>
<dbReference type="InterPro" id="IPR006046">
    <property type="entry name" value="Alpha_amylase"/>
</dbReference>
<organism evidence="6 7">
    <name type="scientific">Flavobacterium aurantiibacter</name>
    <dbReference type="NCBI Taxonomy" id="2023067"/>
    <lineage>
        <taxon>Bacteria</taxon>
        <taxon>Pseudomonadati</taxon>
        <taxon>Bacteroidota</taxon>
        <taxon>Flavobacteriia</taxon>
        <taxon>Flavobacteriales</taxon>
        <taxon>Flavobacteriaceae</taxon>
        <taxon>Flavobacterium</taxon>
    </lineage>
</organism>
<dbReference type="SUPFAM" id="SSF51445">
    <property type="entry name" value="(Trans)glycosidases"/>
    <property type="match status" value="1"/>
</dbReference>
<dbReference type="PRINTS" id="PR00110">
    <property type="entry name" value="ALPHAAMYLASE"/>
</dbReference>
<protein>
    <recommendedName>
        <fullName evidence="3">Alpha-amylase</fullName>
        <ecNumber evidence="3">3.2.1.1</ecNumber>
    </recommendedName>
</protein>
<proteinExistence type="inferred from homology"/>
<evidence type="ECO:0000256" key="4">
    <source>
        <dbReference type="SAM" id="SignalP"/>
    </source>
</evidence>
<dbReference type="Proteomes" id="UP000216035">
    <property type="component" value="Unassembled WGS sequence"/>
</dbReference>
<evidence type="ECO:0000256" key="1">
    <source>
        <dbReference type="ARBA" id="ARBA00008061"/>
    </source>
</evidence>
<evidence type="ECO:0000313" key="6">
    <source>
        <dbReference type="EMBL" id="OYQ42250.1"/>
    </source>
</evidence>
<dbReference type="EMBL" id="NOXX01000215">
    <property type="protein sequence ID" value="OYQ42250.1"/>
    <property type="molecule type" value="Genomic_DNA"/>
</dbReference>
<dbReference type="Pfam" id="PF00128">
    <property type="entry name" value="Alpha-amylase"/>
    <property type="match status" value="1"/>
</dbReference>
<dbReference type="InterPro" id="IPR006047">
    <property type="entry name" value="GH13_cat_dom"/>
</dbReference>
<name>A0A255ZNK6_9FLAO</name>
<keyword evidence="4" id="KW-0732">Signal</keyword>
<comment type="similarity">
    <text evidence="1 2">Belongs to the glycosyl hydrolase 13 family.</text>
</comment>